<dbReference type="PIRSF" id="PIRSF038471">
    <property type="entry name" value="MreC"/>
    <property type="match status" value="1"/>
</dbReference>
<comment type="function">
    <text evidence="5">Involved in formation and maintenance of cell shape.</text>
</comment>
<dbReference type="Gene3D" id="1.20.5.490">
    <property type="entry name" value="Single helix bin"/>
    <property type="match status" value="1"/>
</dbReference>
<evidence type="ECO:0000259" key="7">
    <source>
        <dbReference type="Pfam" id="PF04085"/>
    </source>
</evidence>
<dbReference type="RefSeq" id="WP_148979804.1">
    <property type="nucleotide sequence ID" value="NZ_JBNILM010000005.1"/>
</dbReference>
<evidence type="ECO:0000256" key="6">
    <source>
        <dbReference type="SAM" id="Coils"/>
    </source>
</evidence>
<keyword evidence="3 5" id="KW-0133">Cell shape</keyword>
<dbReference type="Gene3D" id="2.40.10.350">
    <property type="entry name" value="Rod shape-determining protein MreC, domain 2"/>
    <property type="match status" value="1"/>
</dbReference>
<dbReference type="GO" id="GO:0008360">
    <property type="term" value="P:regulation of cell shape"/>
    <property type="evidence" value="ECO:0007669"/>
    <property type="project" value="UniProtKB-KW"/>
</dbReference>
<dbReference type="PANTHER" id="PTHR34138">
    <property type="entry name" value="CELL SHAPE-DETERMINING PROTEIN MREC"/>
    <property type="match status" value="1"/>
</dbReference>
<evidence type="ECO:0000256" key="3">
    <source>
        <dbReference type="ARBA" id="ARBA00022960"/>
    </source>
</evidence>
<dbReference type="InterPro" id="IPR007221">
    <property type="entry name" value="MreC"/>
</dbReference>
<dbReference type="EMBL" id="VTET01000007">
    <property type="protein sequence ID" value="TYS71221.1"/>
    <property type="molecule type" value="Genomic_DNA"/>
</dbReference>
<dbReference type="NCBIfam" id="TIGR00219">
    <property type="entry name" value="mreC"/>
    <property type="match status" value="1"/>
</dbReference>
<keyword evidence="6" id="KW-0175">Coiled coil</keyword>
<dbReference type="Pfam" id="PF04085">
    <property type="entry name" value="MreC"/>
    <property type="match status" value="1"/>
</dbReference>
<gene>
    <name evidence="8" type="primary">mreC</name>
    <name evidence="8" type="ORF">FZC75_14430</name>
</gene>
<dbReference type="InterPro" id="IPR042175">
    <property type="entry name" value="Cell/Rod_MreC_2"/>
</dbReference>
<dbReference type="Proteomes" id="UP000324517">
    <property type="component" value="Unassembled WGS sequence"/>
</dbReference>
<protein>
    <recommendedName>
        <fullName evidence="2 5">Cell shape-determining protein MreC</fullName>
    </recommendedName>
    <alternativeName>
        <fullName evidence="4 5">Cell shape protein MreC</fullName>
    </alternativeName>
</protein>
<organism evidence="8 9">
    <name type="scientific">Sutcliffiella horikoshii</name>
    <dbReference type="NCBI Taxonomy" id="79883"/>
    <lineage>
        <taxon>Bacteria</taxon>
        <taxon>Bacillati</taxon>
        <taxon>Bacillota</taxon>
        <taxon>Bacilli</taxon>
        <taxon>Bacillales</taxon>
        <taxon>Bacillaceae</taxon>
        <taxon>Sutcliffiella</taxon>
    </lineage>
</organism>
<comment type="caution">
    <text evidence="8">The sequence shown here is derived from an EMBL/GenBank/DDBJ whole genome shotgun (WGS) entry which is preliminary data.</text>
</comment>
<evidence type="ECO:0000256" key="1">
    <source>
        <dbReference type="ARBA" id="ARBA00009369"/>
    </source>
</evidence>
<evidence type="ECO:0000256" key="4">
    <source>
        <dbReference type="ARBA" id="ARBA00032089"/>
    </source>
</evidence>
<evidence type="ECO:0000313" key="9">
    <source>
        <dbReference type="Proteomes" id="UP000324517"/>
    </source>
</evidence>
<dbReference type="InterPro" id="IPR055342">
    <property type="entry name" value="MreC_beta-barrel_core"/>
</dbReference>
<reference evidence="8 9" key="1">
    <citation type="submission" date="2019-08" db="EMBL/GenBank/DDBJ databases">
        <title>Bacillus genomes from the desert of Cuatro Cienegas, Coahuila.</title>
        <authorList>
            <person name="Olmedo-Alvarez G."/>
        </authorList>
    </citation>
    <scope>NUCLEOTIDE SEQUENCE [LARGE SCALE GENOMIC DNA]</scope>
    <source>
        <strain evidence="8 9">CH98b_3T</strain>
    </source>
</reference>
<proteinExistence type="inferred from homology"/>
<name>A0A5D4T8J6_9BACI</name>
<evidence type="ECO:0000313" key="8">
    <source>
        <dbReference type="EMBL" id="TYS71221.1"/>
    </source>
</evidence>
<dbReference type="AlphaFoldDB" id="A0A5D4T8J6"/>
<evidence type="ECO:0000256" key="5">
    <source>
        <dbReference type="PIRNR" id="PIRNR038471"/>
    </source>
</evidence>
<accession>A0A5D4T8J6</accession>
<feature type="coiled-coil region" evidence="6">
    <location>
        <begin position="79"/>
        <end position="113"/>
    </location>
</feature>
<comment type="similarity">
    <text evidence="1 5">Belongs to the MreC family.</text>
</comment>
<dbReference type="PANTHER" id="PTHR34138:SF1">
    <property type="entry name" value="CELL SHAPE-DETERMINING PROTEIN MREC"/>
    <property type="match status" value="1"/>
</dbReference>
<dbReference type="OrthoDB" id="9792313at2"/>
<sequence>MPQFFLNKRLIILLVSLIFLVALIGFSLKERDDLTWPEQFVKDSTGFVQSIFYRPAHFVAGFFDNVGYLKDTYEENKLLRARLEEYALLETKVQKLEQENEEFREVIGELDSLSDYEPKPATVIGRNPDQWVEQITVNKGKQNGVEKDMAVITSGGLIGKIKQANAFTSTVQLLSSLDPKNRISAYIQGEEDIFGLIEGYDEEKGALLLKRIPHQAEVKEGETVLSSGLGGVFPEGLMIGEVTEVVADEYGLTQMAYVKPAADFYDINQVMIVKRTLISGDEPVESEEEASEDEEGGSE</sequence>
<evidence type="ECO:0000256" key="2">
    <source>
        <dbReference type="ARBA" id="ARBA00013855"/>
    </source>
</evidence>
<feature type="domain" description="Rod shape-determining protein MreC beta-barrel core" evidence="7">
    <location>
        <begin position="123"/>
        <end position="274"/>
    </location>
</feature>
<dbReference type="GO" id="GO:0005886">
    <property type="term" value="C:plasma membrane"/>
    <property type="evidence" value="ECO:0007669"/>
    <property type="project" value="TreeGrafter"/>
</dbReference>
<dbReference type="InterPro" id="IPR042177">
    <property type="entry name" value="Cell/Rod_1"/>
</dbReference>
<dbReference type="Gene3D" id="2.40.10.340">
    <property type="entry name" value="Rod shape-determining protein MreC, domain 1"/>
    <property type="match status" value="1"/>
</dbReference>